<dbReference type="InterPro" id="IPR027417">
    <property type="entry name" value="P-loop_NTPase"/>
</dbReference>
<dbReference type="PIRSF" id="PIRSF009320">
    <property type="entry name" value="Nuc_binding_HP_1000"/>
    <property type="match status" value="1"/>
</dbReference>
<feature type="domain" description="AAA" evidence="1">
    <location>
        <begin position="5"/>
        <end position="176"/>
    </location>
</feature>
<dbReference type="AlphaFoldDB" id="A0A3B1B6R0"/>
<evidence type="ECO:0000259" key="1">
    <source>
        <dbReference type="Pfam" id="PF13614"/>
    </source>
</evidence>
<dbReference type="PANTHER" id="PTHR13696">
    <property type="entry name" value="P-LOOP CONTAINING NUCLEOSIDE TRIPHOSPHATE HYDROLASE"/>
    <property type="match status" value="1"/>
</dbReference>
<dbReference type="InterPro" id="IPR050678">
    <property type="entry name" value="DNA_Partitioning_ATPase"/>
</dbReference>
<reference evidence="2" key="1">
    <citation type="submission" date="2018-06" db="EMBL/GenBank/DDBJ databases">
        <authorList>
            <person name="Zhirakovskaya E."/>
        </authorList>
    </citation>
    <scope>NUCLEOTIDE SEQUENCE</scope>
</reference>
<dbReference type="EMBL" id="UOFZ01000145">
    <property type="protein sequence ID" value="VAX13919.1"/>
    <property type="molecule type" value="Genomic_DNA"/>
</dbReference>
<proteinExistence type="predicted"/>
<dbReference type="CDD" id="cd02042">
    <property type="entry name" value="ParAB_family"/>
    <property type="match status" value="1"/>
</dbReference>
<dbReference type="PANTHER" id="PTHR13696:SF52">
    <property type="entry name" value="PARA FAMILY PROTEIN CT_582"/>
    <property type="match status" value="1"/>
</dbReference>
<gene>
    <name evidence="2" type="ORF">MNBD_GAMMA24-395</name>
</gene>
<dbReference type="Pfam" id="PF13614">
    <property type="entry name" value="AAA_31"/>
    <property type="match status" value="1"/>
</dbReference>
<evidence type="ECO:0000313" key="2">
    <source>
        <dbReference type="EMBL" id="VAX13919.1"/>
    </source>
</evidence>
<protein>
    <submittedName>
        <fullName evidence="2">Chromosome (Plasmid) partitioning protein ParA</fullName>
    </submittedName>
</protein>
<dbReference type="FunFam" id="3.40.50.300:FF:000285">
    <property type="entry name" value="Sporulation initiation inhibitor Soj"/>
    <property type="match status" value="1"/>
</dbReference>
<dbReference type="SUPFAM" id="SSF52540">
    <property type="entry name" value="P-loop containing nucleoside triphosphate hydrolases"/>
    <property type="match status" value="1"/>
</dbReference>
<sequence length="256" mass="28485">MPQARVISVLNQKGGVGKTTITTNLAHGLSINGFNVLAVDLDPQAQLTASLGILKKSNITFEKGLLGNAPLESVILQARKNLKLVPASHDLSDIDKLTHNGAKNGLLLKEKLTAETEKYDFIIIDCPPSSGLLIMNAILSSNEIITPMTGDYLGLQGLAYLMRTLKRFESTLERKLVQWVVLSRFQAKRRLSQEVKSRLKKHFPNKMFKTDISESVVLAECPGFGKTVFEYRPTSKSAEEYRSLVDDLLLERTYHD</sequence>
<dbReference type="InterPro" id="IPR025669">
    <property type="entry name" value="AAA_dom"/>
</dbReference>
<dbReference type="Gene3D" id="3.40.50.300">
    <property type="entry name" value="P-loop containing nucleotide triphosphate hydrolases"/>
    <property type="match status" value="1"/>
</dbReference>
<accession>A0A3B1B6R0</accession>
<name>A0A3B1B6R0_9ZZZZ</name>
<organism evidence="2">
    <name type="scientific">hydrothermal vent metagenome</name>
    <dbReference type="NCBI Taxonomy" id="652676"/>
    <lineage>
        <taxon>unclassified sequences</taxon>
        <taxon>metagenomes</taxon>
        <taxon>ecological metagenomes</taxon>
    </lineage>
</organism>